<comment type="caution">
    <text evidence="2">The sequence shown here is derived from an EMBL/GenBank/DDBJ whole genome shotgun (WGS) entry which is preliminary data.</text>
</comment>
<name>A0A9Q0RB22_ANAIG</name>
<keyword evidence="3" id="KW-1185">Reference proteome</keyword>
<protein>
    <submittedName>
        <fullName evidence="2">Uncharacterized protein</fullName>
    </submittedName>
</protein>
<gene>
    <name evidence="2" type="ORF">M0811_08529</name>
</gene>
<dbReference type="EMBL" id="JAPDFW010000073">
    <property type="protein sequence ID" value="KAJ5073692.1"/>
    <property type="molecule type" value="Genomic_DNA"/>
</dbReference>
<evidence type="ECO:0000313" key="2">
    <source>
        <dbReference type="EMBL" id="KAJ5073692.1"/>
    </source>
</evidence>
<accession>A0A9Q0RB22</accession>
<reference evidence="2" key="1">
    <citation type="submission" date="2022-10" db="EMBL/GenBank/DDBJ databases">
        <title>Novel sulphate-reducing endosymbionts in the free-living metamonad Anaeramoeba.</title>
        <authorList>
            <person name="Jerlstrom-Hultqvist J."/>
            <person name="Cepicka I."/>
            <person name="Gallot-Lavallee L."/>
            <person name="Salas-Leiva D."/>
            <person name="Curtis B.A."/>
            <person name="Zahonova K."/>
            <person name="Pipaliya S."/>
            <person name="Dacks J."/>
            <person name="Roger A.J."/>
        </authorList>
    </citation>
    <scope>NUCLEOTIDE SEQUENCE</scope>
    <source>
        <strain evidence="2">BMAN</strain>
    </source>
</reference>
<evidence type="ECO:0000256" key="1">
    <source>
        <dbReference type="SAM" id="MobiDB-lite"/>
    </source>
</evidence>
<feature type="compositionally biased region" description="Acidic residues" evidence="1">
    <location>
        <begin position="32"/>
        <end position="41"/>
    </location>
</feature>
<proteinExistence type="predicted"/>
<dbReference type="Proteomes" id="UP001149090">
    <property type="component" value="Unassembled WGS sequence"/>
</dbReference>
<sequence>MSNKKNKQYSSDSEQDSESDYESNSISQENSADSETDDESIEPITFENKVQFQENYSEKIRQKIELERRIWILKIYQLLGLDKN</sequence>
<dbReference type="AlphaFoldDB" id="A0A9Q0RB22"/>
<organism evidence="2 3">
    <name type="scientific">Anaeramoeba ignava</name>
    <name type="common">Anaerobic marine amoeba</name>
    <dbReference type="NCBI Taxonomy" id="1746090"/>
    <lineage>
        <taxon>Eukaryota</taxon>
        <taxon>Metamonada</taxon>
        <taxon>Anaeramoebidae</taxon>
        <taxon>Anaeramoeba</taxon>
    </lineage>
</organism>
<feature type="region of interest" description="Disordered" evidence="1">
    <location>
        <begin position="1"/>
        <end position="46"/>
    </location>
</feature>
<evidence type="ECO:0000313" key="3">
    <source>
        <dbReference type="Proteomes" id="UP001149090"/>
    </source>
</evidence>